<feature type="non-terminal residue" evidence="15">
    <location>
        <position position="243"/>
    </location>
</feature>
<reference evidence="15 16" key="1">
    <citation type="journal article" date="2016" name="Nat. Commun.">
        <title>Thousands of microbial genomes shed light on interconnected biogeochemical processes in an aquifer system.</title>
        <authorList>
            <person name="Anantharaman K."/>
            <person name="Brown C.T."/>
            <person name="Hug L.A."/>
            <person name="Sharon I."/>
            <person name="Castelle C.J."/>
            <person name="Probst A.J."/>
            <person name="Thomas B.C."/>
            <person name="Singh A."/>
            <person name="Wilkins M.J."/>
            <person name="Karaoz U."/>
            <person name="Brodie E.L."/>
            <person name="Williams K.H."/>
            <person name="Hubbard S.S."/>
            <person name="Banfield J.F."/>
        </authorList>
    </citation>
    <scope>NUCLEOTIDE SEQUENCE [LARGE SCALE GENOMIC DNA]</scope>
</reference>
<dbReference type="InterPro" id="IPR001048">
    <property type="entry name" value="Asp/Glu/Uridylate_kinase"/>
</dbReference>
<keyword evidence="8" id="KW-0547">Nucleotide-binding</keyword>
<comment type="catalytic activity">
    <reaction evidence="13">
        <text>UMP + ATP = UDP + ADP</text>
        <dbReference type="Rhea" id="RHEA:24400"/>
        <dbReference type="ChEBI" id="CHEBI:30616"/>
        <dbReference type="ChEBI" id="CHEBI:57865"/>
        <dbReference type="ChEBI" id="CHEBI:58223"/>
        <dbReference type="ChEBI" id="CHEBI:456216"/>
        <dbReference type="EC" id="2.7.4.22"/>
    </reaction>
</comment>
<dbReference type="GO" id="GO:0005737">
    <property type="term" value="C:cytoplasm"/>
    <property type="evidence" value="ECO:0007669"/>
    <property type="project" value="UniProtKB-SubCell"/>
</dbReference>
<protein>
    <recommendedName>
        <fullName evidence="5">Uridylate kinase</fullName>
        <ecNumber evidence="4">2.7.4.22</ecNumber>
    </recommendedName>
    <alternativeName>
        <fullName evidence="12">Uridine monophosphate kinase</fullName>
    </alternativeName>
</protein>
<comment type="subcellular location">
    <subcellularLocation>
        <location evidence="1">Cytoplasm</location>
    </subcellularLocation>
</comment>
<evidence type="ECO:0000256" key="9">
    <source>
        <dbReference type="ARBA" id="ARBA00022777"/>
    </source>
</evidence>
<evidence type="ECO:0000256" key="10">
    <source>
        <dbReference type="ARBA" id="ARBA00022840"/>
    </source>
</evidence>
<gene>
    <name evidence="15" type="ORF">A2909_00370</name>
</gene>
<dbReference type="SUPFAM" id="SSF53633">
    <property type="entry name" value="Carbamate kinase-like"/>
    <property type="match status" value="1"/>
</dbReference>
<evidence type="ECO:0000256" key="2">
    <source>
        <dbReference type="ARBA" id="ARBA00004791"/>
    </source>
</evidence>
<proteinExistence type="inferred from homology"/>
<evidence type="ECO:0000256" key="7">
    <source>
        <dbReference type="ARBA" id="ARBA00022679"/>
    </source>
</evidence>
<evidence type="ECO:0000256" key="11">
    <source>
        <dbReference type="ARBA" id="ARBA00022975"/>
    </source>
</evidence>
<keyword evidence="9" id="KW-0418">Kinase</keyword>
<evidence type="ECO:0000256" key="5">
    <source>
        <dbReference type="ARBA" id="ARBA00016403"/>
    </source>
</evidence>
<keyword evidence="11" id="KW-0665">Pyrimidine biosynthesis</keyword>
<dbReference type="GO" id="GO:0005524">
    <property type="term" value="F:ATP binding"/>
    <property type="evidence" value="ECO:0007669"/>
    <property type="project" value="UniProtKB-KW"/>
</dbReference>
<dbReference type="EMBL" id="MHQZ01000037">
    <property type="protein sequence ID" value="OHA13322.1"/>
    <property type="molecule type" value="Genomic_DNA"/>
</dbReference>
<dbReference type="GO" id="GO:0006225">
    <property type="term" value="P:UDP biosynthetic process"/>
    <property type="evidence" value="ECO:0007669"/>
    <property type="project" value="TreeGrafter"/>
</dbReference>
<dbReference type="GO" id="GO:0033862">
    <property type="term" value="F:UMP kinase activity"/>
    <property type="evidence" value="ECO:0007669"/>
    <property type="project" value="UniProtKB-EC"/>
</dbReference>
<evidence type="ECO:0000256" key="13">
    <source>
        <dbReference type="ARBA" id="ARBA00047767"/>
    </source>
</evidence>
<name>A0A1G2LR23_9BACT</name>
<dbReference type="InterPro" id="IPR011817">
    <property type="entry name" value="Uridylate_kinase"/>
</dbReference>
<evidence type="ECO:0000256" key="3">
    <source>
        <dbReference type="ARBA" id="ARBA00007614"/>
    </source>
</evidence>
<evidence type="ECO:0000259" key="14">
    <source>
        <dbReference type="Pfam" id="PF00696"/>
    </source>
</evidence>
<evidence type="ECO:0000256" key="1">
    <source>
        <dbReference type="ARBA" id="ARBA00004496"/>
    </source>
</evidence>
<dbReference type="PIRSF" id="PIRSF005650">
    <property type="entry name" value="Uridylate_kin"/>
    <property type="match status" value="1"/>
</dbReference>
<dbReference type="UniPathway" id="UPA00159">
    <property type="reaction ID" value="UER00275"/>
</dbReference>
<comment type="pathway">
    <text evidence="2">Pyrimidine metabolism; CTP biosynthesis via de novo pathway; UDP from UMP (UMPK route): step 1/1.</text>
</comment>
<keyword evidence="7" id="KW-0808">Transferase</keyword>
<comment type="caution">
    <text evidence="15">The sequence shown here is derived from an EMBL/GenBank/DDBJ whole genome shotgun (WGS) entry which is preliminary data.</text>
</comment>
<organism evidence="15 16">
    <name type="scientific">Candidatus Tagabacteria bacterium RIFCSPLOWO2_01_FULL_39_11</name>
    <dbReference type="NCBI Taxonomy" id="1802295"/>
    <lineage>
        <taxon>Bacteria</taxon>
        <taxon>Candidatus Tagaibacteriota</taxon>
    </lineage>
</organism>
<keyword evidence="10" id="KW-0067">ATP-binding</keyword>
<evidence type="ECO:0000256" key="8">
    <source>
        <dbReference type="ARBA" id="ARBA00022741"/>
    </source>
</evidence>
<comment type="similarity">
    <text evidence="3">Belongs to the UMP kinase family.</text>
</comment>
<dbReference type="PANTHER" id="PTHR42833">
    <property type="entry name" value="URIDYLATE KINASE"/>
    <property type="match status" value="1"/>
</dbReference>
<sequence length="243" mass="26848">MGSPIYKRVILKISGEALKLKQSFINIEDAELSISKQSFVSAKAAEFIAEEIKPVLGLGVQIGIVVGGGNVVRGCELEKQGFSRDVADNMGMTATIINAQALQDVLERKYGIVTRVQSAVEIKRFVEPYIPRRALRHFEKNRVVILAGGTGNDYCTTDNAAVTRAYELRADAVLKGTKVNGLYDKDPVYYKTAKLIPKISYQEFLKAGFSGIIDNQAIGIIIDAKEKIPIHIFNIFTKGNFYR</sequence>
<evidence type="ECO:0000256" key="12">
    <source>
        <dbReference type="ARBA" id="ARBA00032092"/>
    </source>
</evidence>
<evidence type="ECO:0000256" key="6">
    <source>
        <dbReference type="ARBA" id="ARBA00022490"/>
    </source>
</evidence>
<dbReference type="PANTHER" id="PTHR42833:SF4">
    <property type="entry name" value="URIDYLATE KINASE PUMPKIN, CHLOROPLASTIC"/>
    <property type="match status" value="1"/>
</dbReference>
<keyword evidence="6" id="KW-0963">Cytoplasm</keyword>
<dbReference type="InterPro" id="IPR036393">
    <property type="entry name" value="AceGlu_kinase-like_sf"/>
</dbReference>
<evidence type="ECO:0000256" key="4">
    <source>
        <dbReference type="ARBA" id="ARBA00012899"/>
    </source>
</evidence>
<feature type="domain" description="Aspartate/glutamate/uridylate kinase" evidence="14">
    <location>
        <begin position="7"/>
        <end position="234"/>
    </location>
</feature>
<dbReference type="GO" id="GO:0044210">
    <property type="term" value="P:'de novo' CTP biosynthetic process"/>
    <property type="evidence" value="ECO:0007669"/>
    <property type="project" value="UniProtKB-UniPathway"/>
</dbReference>
<dbReference type="EC" id="2.7.4.22" evidence="4"/>
<evidence type="ECO:0000313" key="15">
    <source>
        <dbReference type="EMBL" id="OHA13322.1"/>
    </source>
</evidence>
<accession>A0A1G2LR23</accession>
<dbReference type="Proteomes" id="UP000178302">
    <property type="component" value="Unassembled WGS sequence"/>
</dbReference>
<evidence type="ECO:0000313" key="16">
    <source>
        <dbReference type="Proteomes" id="UP000178302"/>
    </source>
</evidence>
<dbReference type="Gene3D" id="3.40.1160.10">
    <property type="entry name" value="Acetylglutamate kinase-like"/>
    <property type="match status" value="1"/>
</dbReference>
<dbReference type="Pfam" id="PF00696">
    <property type="entry name" value="AA_kinase"/>
    <property type="match status" value="1"/>
</dbReference>
<dbReference type="AlphaFoldDB" id="A0A1G2LR23"/>